<dbReference type="PANTHER" id="PTHR22916">
    <property type="entry name" value="GLYCOSYLTRANSFERASE"/>
    <property type="match status" value="1"/>
</dbReference>
<organism evidence="2 3">
    <name type="scientific">Kingella kingae</name>
    <dbReference type="NCBI Taxonomy" id="504"/>
    <lineage>
        <taxon>Bacteria</taxon>
        <taxon>Pseudomonadati</taxon>
        <taxon>Pseudomonadota</taxon>
        <taxon>Betaproteobacteria</taxon>
        <taxon>Neisseriales</taxon>
        <taxon>Neisseriaceae</taxon>
        <taxon>Kingella</taxon>
    </lineage>
</organism>
<dbReference type="SUPFAM" id="SSF53448">
    <property type="entry name" value="Nucleotide-diphospho-sugar transferases"/>
    <property type="match status" value="1"/>
</dbReference>
<sequence length="326" mass="37960">MNPATLSLIIPCYNVQDYVQAALQSVWDNLSEENRQRVQWIIVNDGARDNTPAVIESFIAQNLTAKNVPHQYITQENAGLSAARNTGLAHATGDYVLFLDSDDIFVQAALDKILAVLDQYQPDIVEFDAQMFHQYSDLTFAAPTLFGDYFRDTQNLNPPSSLHRAFEENRWYVWSRCYRRALLHQHPFVAGKLFEDMMFTPYVYLAAQSFYALPEVLLGYRQNAGSITANVSQRHIDDLFFAFTMALDKMSNYPNHQAELRILQFKTWRLMVAYAVKRFLKTRDMAFLQHIQRYRAQTKARFGVDFGWCVGYFLGSLWRRWRKKWA</sequence>
<reference evidence="2 3" key="1">
    <citation type="submission" date="2018-06" db="EMBL/GenBank/DDBJ databases">
        <authorList>
            <consortium name="Pathogen Informatics"/>
            <person name="Doyle S."/>
        </authorList>
    </citation>
    <scope>NUCLEOTIDE SEQUENCE [LARGE SCALE GENOMIC DNA]</scope>
    <source>
        <strain evidence="2 3">NCTC10529</strain>
    </source>
</reference>
<dbReference type="AlphaFoldDB" id="A0AAX2J5N9"/>
<name>A0AAX2J5N9_KINKI</name>
<evidence type="ECO:0000313" key="2">
    <source>
        <dbReference type="EMBL" id="SQH24863.1"/>
    </source>
</evidence>
<accession>A0AAX2J5N9</accession>
<keyword evidence="2" id="KW-0328">Glycosyltransferase</keyword>
<dbReference type="GeneID" id="93262361"/>
<dbReference type="CDD" id="cd00761">
    <property type="entry name" value="Glyco_tranf_GTA_type"/>
    <property type="match status" value="1"/>
</dbReference>
<dbReference type="EMBL" id="LS483426">
    <property type="protein sequence ID" value="SQH24863.1"/>
    <property type="molecule type" value="Genomic_DNA"/>
</dbReference>
<protein>
    <submittedName>
        <fullName evidence="2">Hyaluronan synthase</fullName>
        <ecNumber evidence="2">2.4.1.212</ecNumber>
    </submittedName>
</protein>
<proteinExistence type="predicted"/>
<dbReference type="Pfam" id="PF00535">
    <property type="entry name" value="Glycos_transf_2"/>
    <property type="match status" value="1"/>
</dbReference>
<dbReference type="EC" id="2.4.1.212" evidence="2"/>
<dbReference type="PANTHER" id="PTHR22916:SF3">
    <property type="entry name" value="UDP-GLCNAC:BETAGAL BETA-1,3-N-ACETYLGLUCOSAMINYLTRANSFERASE-LIKE PROTEIN 1"/>
    <property type="match status" value="1"/>
</dbReference>
<dbReference type="Gene3D" id="3.90.550.10">
    <property type="entry name" value="Spore Coat Polysaccharide Biosynthesis Protein SpsA, Chain A"/>
    <property type="match status" value="1"/>
</dbReference>
<dbReference type="InterPro" id="IPR001173">
    <property type="entry name" value="Glyco_trans_2-like"/>
</dbReference>
<feature type="domain" description="Glycosyltransferase 2-like" evidence="1">
    <location>
        <begin position="7"/>
        <end position="125"/>
    </location>
</feature>
<dbReference type="RefSeq" id="WP_003785673.1">
    <property type="nucleotide sequence ID" value="NZ_CP091518.1"/>
</dbReference>
<dbReference type="GO" id="GO:0050501">
    <property type="term" value="F:hyaluronan synthase activity"/>
    <property type="evidence" value="ECO:0007669"/>
    <property type="project" value="UniProtKB-EC"/>
</dbReference>
<keyword evidence="2" id="KW-0808">Transferase</keyword>
<evidence type="ECO:0000313" key="3">
    <source>
        <dbReference type="Proteomes" id="UP000248598"/>
    </source>
</evidence>
<evidence type="ECO:0000259" key="1">
    <source>
        <dbReference type="Pfam" id="PF00535"/>
    </source>
</evidence>
<dbReference type="Proteomes" id="UP000248598">
    <property type="component" value="Chromosome 1"/>
</dbReference>
<gene>
    <name evidence="2" type="primary">hyaD</name>
    <name evidence="2" type="ORF">NCTC10529_01058</name>
</gene>
<dbReference type="InterPro" id="IPR029044">
    <property type="entry name" value="Nucleotide-diphossugar_trans"/>
</dbReference>